<proteinExistence type="predicted"/>
<feature type="compositionally biased region" description="Basic and acidic residues" evidence="2">
    <location>
        <begin position="192"/>
        <end position="220"/>
    </location>
</feature>
<dbReference type="WBParaSite" id="nRc.2.0.1.t11437-RA">
    <property type="protein sequence ID" value="nRc.2.0.1.t11437-RA"/>
    <property type="gene ID" value="nRc.2.0.1.g11437"/>
</dbReference>
<sequence length="220" mass="25029">MLDIGYDSGKYYSINVPLREGIDDESYLSVFKPLMKSIIDKYQPTCIVLQCGADSLGLDRLGCFNLSFKGHGECVAYMKKFNLPMLVLGGGGYTVRNVARCWAYETAILVDENLSNDIPDTTEYLEFFAPDFSLCPELPRRQENQNSRDYLQSIKQAVLENLQYLDSAPSVQMHSIPVNSFVLTDNTNENSMDDRPPVTRPQHHGEFYSDDKDQDKENIR</sequence>
<dbReference type="PANTHER" id="PTHR48252:SF77">
    <property type="entry name" value="HISTONE DEACETYLASE DOMAIN-CONTAINING PROTEIN"/>
    <property type="match status" value="1"/>
</dbReference>
<dbReference type="AlphaFoldDB" id="A0A915IC23"/>
<dbReference type="Gene3D" id="3.40.800.20">
    <property type="entry name" value="Histone deacetylase domain"/>
    <property type="match status" value="1"/>
</dbReference>
<comment type="catalytic activity">
    <reaction evidence="1">
        <text>N(6)-acetyl-L-lysyl-[histone] + H2O = L-lysyl-[histone] + acetate</text>
        <dbReference type="Rhea" id="RHEA:58196"/>
        <dbReference type="Rhea" id="RHEA-COMP:9845"/>
        <dbReference type="Rhea" id="RHEA-COMP:11338"/>
        <dbReference type="ChEBI" id="CHEBI:15377"/>
        <dbReference type="ChEBI" id="CHEBI:29969"/>
        <dbReference type="ChEBI" id="CHEBI:30089"/>
        <dbReference type="ChEBI" id="CHEBI:61930"/>
        <dbReference type="EC" id="3.5.1.98"/>
    </reaction>
</comment>
<dbReference type="InterPro" id="IPR037138">
    <property type="entry name" value="His_deacetylse_dom_sf"/>
</dbReference>
<dbReference type="PRINTS" id="PR01271">
    <property type="entry name" value="HISDACETLASE"/>
</dbReference>
<evidence type="ECO:0000313" key="5">
    <source>
        <dbReference type="WBParaSite" id="nRc.2.0.1.t11437-RA"/>
    </source>
</evidence>
<keyword evidence="4" id="KW-1185">Reference proteome</keyword>
<accession>A0A915IC23</accession>
<organism evidence="4 5">
    <name type="scientific">Romanomermis culicivorax</name>
    <name type="common">Nematode worm</name>
    <dbReference type="NCBI Taxonomy" id="13658"/>
    <lineage>
        <taxon>Eukaryota</taxon>
        <taxon>Metazoa</taxon>
        <taxon>Ecdysozoa</taxon>
        <taxon>Nematoda</taxon>
        <taxon>Enoplea</taxon>
        <taxon>Dorylaimia</taxon>
        <taxon>Mermithida</taxon>
        <taxon>Mermithoidea</taxon>
        <taxon>Mermithidae</taxon>
        <taxon>Romanomermis</taxon>
    </lineage>
</organism>
<name>A0A915IC23_ROMCU</name>
<evidence type="ECO:0000313" key="4">
    <source>
        <dbReference type="Proteomes" id="UP000887565"/>
    </source>
</evidence>
<evidence type="ECO:0000259" key="3">
    <source>
        <dbReference type="Pfam" id="PF00850"/>
    </source>
</evidence>
<dbReference type="Proteomes" id="UP000887565">
    <property type="component" value="Unplaced"/>
</dbReference>
<dbReference type="OMA" id="CLNVPLW"/>
<dbReference type="Pfam" id="PF00850">
    <property type="entry name" value="Hist_deacetyl"/>
    <property type="match status" value="1"/>
</dbReference>
<dbReference type="GO" id="GO:0141221">
    <property type="term" value="F:histone deacetylase activity, hydrolytic mechanism"/>
    <property type="evidence" value="ECO:0007669"/>
    <property type="project" value="UniProtKB-EC"/>
</dbReference>
<dbReference type="InterPro" id="IPR023696">
    <property type="entry name" value="Ureohydrolase_dom_sf"/>
</dbReference>
<protein>
    <submittedName>
        <fullName evidence="5">Histone deacetylase domain-containing protein</fullName>
    </submittedName>
</protein>
<dbReference type="InterPro" id="IPR023801">
    <property type="entry name" value="His_deacetylse_dom"/>
</dbReference>
<reference evidence="5" key="1">
    <citation type="submission" date="2022-11" db="UniProtKB">
        <authorList>
            <consortium name="WormBaseParasite"/>
        </authorList>
    </citation>
    <scope>IDENTIFICATION</scope>
</reference>
<evidence type="ECO:0000256" key="1">
    <source>
        <dbReference type="ARBA" id="ARBA00048287"/>
    </source>
</evidence>
<dbReference type="SUPFAM" id="SSF52768">
    <property type="entry name" value="Arginase/deacetylase"/>
    <property type="match status" value="1"/>
</dbReference>
<feature type="region of interest" description="Disordered" evidence="2">
    <location>
        <begin position="184"/>
        <end position="220"/>
    </location>
</feature>
<dbReference type="PANTHER" id="PTHR48252">
    <property type="entry name" value="HISTONE DEACETYLASE 2-RELATED"/>
    <property type="match status" value="1"/>
</dbReference>
<dbReference type="InterPro" id="IPR003084">
    <property type="entry name" value="HDAC_I/II"/>
</dbReference>
<evidence type="ECO:0000256" key="2">
    <source>
        <dbReference type="SAM" id="MobiDB-lite"/>
    </source>
</evidence>
<feature type="domain" description="Histone deacetylase" evidence="3">
    <location>
        <begin position="3"/>
        <end position="108"/>
    </location>
</feature>